<evidence type="ECO:0000313" key="2">
    <source>
        <dbReference type="EMBL" id="PNT61494.1"/>
    </source>
</evidence>
<keyword evidence="4" id="KW-1185">Reference proteome</keyword>
<organism evidence="2">
    <name type="scientific">Brachypodium distachyon</name>
    <name type="common">Purple false brome</name>
    <name type="synonym">Trachynia distachya</name>
    <dbReference type="NCBI Taxonomy" id="15368"/>
    <lineage>
        <taxon>Eukaryota</taxon>
        <taxon>Viridiplantae</taxon>
        <taxon>Streptophyta</taxon>
        <taxon>Embryophyta</taxon>
        <taxon>Tracheophyta</taxon>
        <taxon>Spermatophyta</taxon>
        <taxon>Magnoliopsida</taxon>
        <taxon>Liliopsida</taxon>
        <taxon>Poales</taxon>
        <taxon>Poaceae</taxon>
        <taxon>BOP clade</taxon>
        <taxon>Pooideae</taxon>
        <taxon>Stipodae</taxon>
        <taxon>Brachypodieae</taxon>
        <taxon>Brachypodium</taxon>
    </lineage>
</organism>
<reference evidence="2 3" key="1">
    <citation type="journal article" date="2010" name="Nature">
        <title>Genome sequencing and analysis of the model grass Brachypodium distachyon.</title>
        <authorList>
            <consortium name="International Brachypodium Initiative"/>
        </authorList>
    </citation>
    <scope>NUCLEOTIDE SEQUENCE [LARGE SCALE GENOMIC DNA]</scope>
    <source>
        <strain evidence="2 3">Bd21</strain>
    </source>
</reference>
<sequence>MWRYRLLNKNNNSELIAPCYVVPDHLEEGEGCKASRYKILITWGEINHLGSFGLPTGQEIGHNHKRPEPEVLEVSGTHCHP</sequence>
<dbReference type="AlphaFoldDB" id="A0A2K2CHI7"/>
<dbReference type="ExpressionAtlas" id="A0A2K2CHI7">
    <property type="expression patterns" value="baseline"/>
</dbReference>
<reference evidence="2" key="2">
    <citation type="submission" date="2017-06" db="EMBL/GenBank/DDBJ databases">
        <title>WGS assembly of Brachypodium distachyon.</title>
        <authorList>
            <consortium name="The International Brachypodium Initiative"/>
            <person name="Lucas S."/>
            <person name="Harmon-Smith M."/>
            <person name="Lail K."/>
            <person name="Tice H."/>
            <person name="Grimwood J."/>
            <person name="Bruce D."/>
            <person name="Barry K."/>
            <person name="Shu S."/>
            <person name="Lindquist E."/>
            <person name="Wang M."/>
            <person name="Pitluck S."/>
            <person name="Vogel J.P."/>
            <person name="Garvin D.F."/>
            <person name="Mockler T.C."/>
            <person name="Schmutz J."/>
            <person name="Rokhsar D."/>
            <person name="Bevan M.W."/>
        </authorList>
    </citation>
    <scope>NUCLEOTIDE SEQUENCE</scope>
    <source>
        <strain evidence="2">Bd21</strain>
    </source>
</reference>
<name>A0A2K2CHI7_BRADI</name>
<dbReference type="EnsemblPlants" id="PNT61494">
    <property type="protein sequence ID" value="PNT61494"/>
    <property type="gene ID" value="BRADI_5g15893v3"/>
</dbReference>
<gene>
    <name evidence="2" type="ORF">BRADI_5g15893v3</name>
</gene>
<accession>A0A2K2CHI7</accession>
<dbReference type="Proteomes" id="UP000008810">
    <property type="component" value="Chromosome 5"/>
</dbReference>
<proteinExistence type="predicted"/>
<evidence type="ECO:0000313" key="4">
    <source>
        <dbReference type="Proteomes" id="UP000008810"/>
    </source>
</evidence>
<feature type="region of interest" description="Disordered" evidence="1">
    <location>
        <begin position="59"/>
        <end position="81"/>
    </location>
</feature>
<reference evidence="3" key="3">
    <citation type="submission" date="2018-08" db="UniProtKB">
        <authorList>
            <consortium name="EnsemblPlants"/>
        </authorList>
    </citation>
    <scope>IDENTIFICATION</scope>
    <source>
        <strain evidence="3">cv. Bd21</strain>
    </source>
</reference>
<evidence type="ECO:0000256" key="1">
    <source>
        <dbReference type="SAM" id="MobiDB-lite"/>
    </source>
</evidence>
<protein>
    <submittedName>
        <fullName evidence="2 3">Uncharacterized protein</fullName>
    </submittedName>
</protein>
<dbReference type="InParanoid" id="A0A2K2CHI7"/>
<dbReference type="Gramene" id="PNT61494">
    <property type="protein sequence ID" value="PNT61494"/>
    <property type="gene ID" value="BRADI_5g15893v3"/>
</dbReference>
<evidence type="ECO:0000313" key="3">
    <source>
        <dbReference type="EnsemblPlants" id="PNT61494"/>
    </source>
</evidence>
<dbReference type="EMBL" id="CM000884">
    <property type="protein sequence ID" value="PNT61494.1"/>
    <property type="molecule type" value="Genomic_DNA"/>
</dbReference>